<dbReference type="RefSeq" id="WP_077025599.1">
    <property type="nucleotide sequence ID" value="NZ_CP017641.1"/>
</dbReference>
<dbReference type="STRING" id="1891926.Fuma_03892"/>
<evidence type="ECO:0000313" key="1">
    <source>
        <dbReference type="EMBL" id="APZ94267.1"/>
    </source>
</evidence>
<sequence length="403" mass="44203">MKLLIPNFNFEDQLLQRATKPTPQTHRALAELAPLMALLADNGDVVQCPQAVDRTQFPPSLNHAKFSVEQPTCGADPCRVLPWGWTRETVESAIACGMPSQQIPSLDAVRLINSREFNARFDEVADGNRQHLPFGTASFGTECFTLDEWQSAVKKLAAFGYDRWAAKPQFSHAGRNRLLAQGTSLNPAQLGWLNKQLRDPRGVYLEPWVQPLEQAGLQFEVIRDEAGGVNIGCVGVTQLLTDHVGRYFGSLIQAGGIQELKWQTAVDYGHRVCREAAAAGYFGPIGIDAFQFRDSGGAIATRLCNDINGRYTMGRLALQLRKKLPPGQTGLWCQVATGRFSGFPETLPEWLQQWGFPDVEAEVTSPQVIGNASVATSTVLFAGTNKGALLKLAETLQAPRKTK</sequence>
<proteinExistence type="predicted"/>
<accession>A0A1P8WJN7</accession>
<reference evidence="1 2" key="1">
    <citation type="journal article" date="2016" name="Front. Microbiol.">
        <title>Fuerstia marisgermanicae gen. nov., sp. nov., an Unusual Member of the Phylum Planctomycetes from the German Wadden Sea.</title>
        <authorList>
            <person name="Kohn T."/>
            <person name="Heuer A."/>
            <person name="Jogler M."/>
            <person name="Vollmers J."/>
            <person name="Boedeker C."/>
            <person name="Bunk B."/>
            <person name="Rast P."/>
            <person name="Borchert D."/>
            <person name="Glockner I."/>
            <person name="Freese H.M."/>
            <person name="Klenk H.P."/>
            <person name="Overmann J."/>
            <person name="Kaster A.K."/>
            <person name="Rohde M."/>
            <person name="Wiegand S."/>
            <person name="Jogler C."/>
        </authorList>
    </citation>
    <scope>NUCLEOTIDE SEQUENCE [LARGE SCALE GENOMIC DNA]</scope>
    <source>
        <strain evidence="1 2">NH11</strain>
    </source>
</reference>
<keyword evidence="2" id="KW-1185">Reference proteome</keyword>
<name>A0A1P8WJN7_9PLAN</name>
<dbReference type="KEGG" id="fmr:Fuma_03892"/>
<evidence type="ECO:0000313" key="2">
    <source>
        <dbReference type="Proteomes" id="UP000187735"/>
    </source>
</evidence>
<dbReference type="Proteomes" id="UP000187735">
    <property type="component" value="Chromosome"/>
</dbReference>
<organism evidence="1 2">
    <name type="scientific">Fuerstiella marisgermanici</name>
    <dbReference type="NCBI Taxonomy" id="1891926"/>
    <lineage>
        <taxon>Bacteria</taxon>
        <taxon>Pseudomonadati</taxon>
        <taxon>Planctomycetota</taxon>
        <taxon>Planctomycetia</taxon>
        <taxon>Planctomycetales</taxon>
        <taxon>Planctomycetaceae</taxon>
        <taxon>Fuerstiella</taxon>
    </lineage>
</organism>
<dbReference type="EMBL" id="CP017641">
    <property type="protein sequence ID" value="APZ94267.1"/>
    <property type="molecule type" value="Genomic_DNA"/>
</dbReference>
<protein>
    <recommendedName>
        <fullName evidence="3">ATP-grasp domain-containing protein</fullName>
    </recommendedName>
</protein>
<evidence type="ECO:0008006" key="3">
    <source>
        <dbReference type="Google" id="ProtNLM"/>
    </source>
</evidence>
<dbReference type="OrthoDB" id="20966at2"/>
<gene>
    <name evidence="1" type="ORF">Fuma_03892</name>
</gene>
<dbReference type="AlphaFoldDB" id="A0A1P8WJN7"/>